<organism evidence="1 2">
    <name type="scientific">Lupinus luteus</name>
    <name type="common">European yellow lupine</name>
    <dbReference type="NCBI Taxonomy" id="3873"/>
    <lineage>
        <taxon>Eukaryota</taxon>
        <taxon>Viridiplantae</taxon>
        <taxon>Streptophyta</taxon>
        <taxon>Embryophyta</taxon>
        <taxon>Tracheophyta</taxon>
        <taxon>Spermatophyta</taxon>
        <taxon>Magnoliopsida</taxon>
        <taxon>eudicotyledons</taxon>
        <taxon>Gunneridae</taxon>
        <taxon>Pentapetalae</taxon>
        <taxon>rosids</taxon>
        <taxon>fabids</taxon>
        <taxon>Fabales</taxon>
        <taxon>Fabaceae</taxon>
        <taxon>Papilionoideae</taxon>
        <taxon>50 kb inversion clade</taxon>
        <taxon>genistoids sensu lato</taxon>
        <taxon>core genistoids</taxon>
        <taxon>Genisteae</taxon>
        <taxon>Lupinus</taxon>
    </lineage>
</organism>
<reference evidence="1 2" key="1">
    <citation type="submission" date="2024-03" db="EMBL/GenBank/DDBJ databases">
        <authorList>
            <person name="Martinez-Hernandez J."/>
        </authorList>
    </citation>
    <scope>NUCLEOTIDE SEQUENCE [LARGE SCALE GENOMIC DNA]</scope>
</reference>
<comment type="caution">
    <text evidence="1">The sequence shown here is derived from an EMBL/GenBank/DDBJ whole genome shotgun (WGS) entry which is preliminary data.</text>
</comment>
<sequence length="87" mass="10351">MRIRQTWPSWWARRTRHGQKYQAMRISLSQPECWTRRTRLSQVAQATFSRPTWLSHNMCCSKMGKVGWTGYINFALGNFTLSIKWAL</sequence>
<dbReference type="Proteomes" id="UP001497480">
    <property type="component" value="Unassembled WGS sequence"/>
</dbReference>
<protein>
    <submittedName>
        <fullName evidence="1">Uncharacterized protein</fullName>
    </submittedName>
</protein>
<keyword evidence="2" id="KW-1185">Reference proteome</keyword>
<evidence type="ECO:0000313" key="1">
    <source>
        <dbReference type="EMBL" id="CAL0327216.1"/>
    </source>
</evidence>
<dbReference type="AlphaFoldDB" id="A0AAV1XZP2"/>
<proteinExistence type="predicted"/>
<gene>
    <name evidence="1" type="ORF">LLUT_LOCUS28276</name>
</gene>
<evidence type="ECO:0000313" key="2">
    <source>
        <dbReference type="Proteomes" id="UP001497480"/>
    </source>
</evidence>
<accession>A0AAV1XZP2</accession>
<name>A0AAV1XZP2_LUPLU</name>
<dbReference type="EMBL" id="CAXHTB010000020">
    <property type="protein sequence ID" value="CAL0327216.1"/>
    <property type="molecule type" value="Genomic_DNA"/>
</dbReference>